<feature type="domain" description="SCP" evidence="1">
    <location>
        <begin position="236"/>
        <end position="376"/>
    </location>
</feature>
<dbReference type="InterPro" id="IPR001283">
    <property type="entry name" value="CRISP-related"/>
</dbReference>
<evidence type="ECO:0000313" key="5">
    <source>
        <dbReference type="Proteomes" id="UP000663834"/>
    </source>
</evidence>
<dbReference type="AlphaFoldDB" id="A0A816CDQ8"/>
<dbReference type="PANTHER" id="PTHR10334">
    <property type="entry name" value="CYSTEINE-RICH SECRETORY PROTEIN-RELATED"/>
    <property type="match status" value="1"/>
</dbReference>
<evidence type="ECO:0000313" key="3">
    <source>
        <dbReference type="EMBL" id="CAF1620249.1"/>
    </source>
</evidence>
<organism evidence="3 5">
    <name type="scientific">Rotaria magnacalcarata</name>
    <dbReference type="NCBI Taxonomy" id="392030"/>
    <lineage>
        <taxon>Eukaryota</taxon>
        <taxon>Metazoa</taxon>
        <taxon>Spiralia</taxon>
        <taxon>Gnathifera</taxon>
        <taxon>Rotifera</taxon>
        <taxon>Eurotatoria</taxon>
        <taxon>Bdelloidea</taxon>
        <taxon>Philodinida</taxon>
        <taxon>Philodinidae</taxon>
        <taxon>Rotaria</taxon>
    </lineage>
</organism>
<sequence>MARPTQNWNLYYDRRFIRKPRYRHQHPLDYYMDMGTRVQQRTMTNTLVPTRRRLNGGFHAEMLELHNQHRARHCAPPLSIDERLNQIAQSYAEHLAATSKFEHSGNKLGKEPLGENLYMEWMSNAQPSSSAKKAVKAKTGHFTQLVWKSSKLLGAGIAFSADKRTLKKYSSSMDLRFSRLMIHPNRQFGQHHDRRLVLRTRHRYQHPLDFHIGMDMRNHRTHRYEGNRTHHFNNDKYIHEILKLHNYYRARHCSPPLAIDQRLNQIAQSYAEHLAATSTFEHSGNKLGDKSLGENLYMEWISHGQVKTTPKAAMSSWYDEIAMHDFEHPKFSSETGHFTQLVWRSSRKLGVGIAFSKDKREVYVVTNYFPSGNITNRGYFEANVLPANC</sequence>
<dbReference type="EMBL" id="CAJNRE010009606">
    <property type="protein sequence ID" value="CAF2083447.1"/>
    <property type="molecule type" value="Genomic_DNA"/>
</dbReference>
<name>A0A816CDQ8_9BILA</name>
<dbReference type="PRINTS" id="PR00837">
    <property type="entry name" value="V5TPXLIKE"/>
</dbReference>
<dbReference type="FunFam" id="3.40.33.10:FF:000002">
    <property type="entry name" value="Golgi-associated plant pathogenesis-related protein 1"/>
    <property type="match status" value="1"/>
</dbReference>
<dbReference type="InterPro" id="IPR014044">
    <property type="entry name" value="CAP_dom"/>
</dbReference>
<dbReference type="SMART" id="SM00198">
    <property type="entry name" value="SCP"/>
    <property type="match status" value="2"/>
</dbReference>
<dbReference type="InterPro" id="IPR035940">
    <property type="entry name" value="CAP_sf"/>
</dbReference>
<evidence type="ECO:0000313" key="4">
    <source>
        <dbReference type="EMBL" id="CAF2083447.1"/>
    </source>
</evidence>
<reference evidence="3" key="1">
    <citation type="submission" date="2021-02" db="EMBL/GenBank/DDBJ databases">
        <authorList>
            <person name="Nowell W R."/>
        </authorList>
    </citation>
    <scope>NUCLEOTIDE SEQUENCE</scope>
</reference>
<dbReference type="EMBL" id="CAJNOV010003777">
    <property type="protein sequence ID" value="CAF1152914.1"/>
    <property type="molecule type" value="Genomic_DNA"/>
</dbReference>
<dbReference type="InterPro" id="IPR018244">
    <property type="entry name" value="Allrgn_V5/Tpx1_CS"/>
</dbReference>
<dbReference type="Gene3D" id="3.40.33.10">
    <property type="entry name" value="CAP"/>
    <property type="match status" value="2"/>
</dbReference>
<dbReference type="Proteomes" id="UP000663855">
    <property type="component" value="Unassembled WGS sequence"/>
</dbReference>
<evidence type="ECO:0000313" key="2">
    <source>
        <dbReference type="EMBL" id="CAF1152914.1"/>
    </source>
</evidence>
<dbReference type="Proteomes" id="UP000663834">
    <property type="component" value="Unassembled WGS sequence"/>
</dbReference>
<gene>
    <name evidence="2" type="ORF">CJN711_LOCUS9616</name>
    <name evidence="3" type="ORF">KQP761_LOCUS24570</name>
    <name evidence="4" type="ORF">MBJ925_LOCUS19086</name>
</gene>
<dbReference type="PROSITE" id="PS01009">
    <property type="entry name" value="CRISP_1"/>
    <property type="match status" value="2"/>
</dbReference>
<dbReference type="CDD" id="cd05382">
    <property type="entry name" value="CAP_GAPR1-like"/>
    <property type="match status" value="1"/>
</dbReference>
<dbReference type="InterPro" id="IPR034113">
    <property type="entry name" value="SCP_GAPR1-like"/>
</dbReference>
<comment type="caution">
    <text evidence="3">The sequence shown here is derived from an EMBL/GenBank/DDBJ whole genome shotgun (WGS) entry which is preliminary data.</text>
</comment>
<feature type="domain" description="SCP" evidence="1">
    <location>
        <begin position="57"/>
        <end position="167"/>
    </location>
</feature>
<proteinExistence type="predicted"/>
<dbReference type="SUPFAM" id="SSF55797">
    <property type="entry name" value="PR-1-like"/>
    <property type="match status" value="2"/>
</dbReference>
<dbReference type="Pfam" id="PF00188">
    <property type="entry name" value="CAP"/>
    <property type="match status" value="2"/>
</dbReference>
<accession>A0A816CDQ8</accession>
<dbReference type="GO" id="GO:0005576">
    <property type="term" value="C:extracellular region"/>
    <property type="evidence" value="ECO:0007669"/>
    <property type="project" value="InterPro"/>
</dbReference>
<evidence type="ECO:0000259" key="1">
    <source>
        <dbReference type="SMART" id="SM00198"/>
    </source>
</evidence>
<dbReference type="OrthoDB" id="337038at2759"/>
<protein>
    <recommendedName>
        <fullName evidence="1">SCP domain-containing protein</fullName>
    </recommendedName>
</protein>
<dbReference type="Proteomes" id="UP000663824">
    <property type="component" value="Unassembled WGS sequence"/>
</dbReference>
<dbReference type="EMBL" id="CAJNOW010013366">
    <property type="protein sequence ID" value="CAF1620249.1"/>
    <property type="molecule type" value="Genomic_DNA"/>
</dbReference>